<keyword evidence="6" id="KW-1185">Reference proteome</keyword>
<reference evidence="4 7" key="1">
    <citation type="submission" date="2018-09" db="EMBL/GenBank/DDBJ databases">
        <title>Roseomonas sp. nov., isolated from feces of Tibetan antelopes in the Qinghai-Tibet plateau, China.</title>
        <authorList>
            <person name="Tian Z."/>
        </authorList>
    </citation>
    <scope>NUCLEOTIDE SEQUENCE [LARGE SCALE GENOMIC DNA]</scope>
    <source>
        <strain evidence="5 6">Z23</strain>
        <strain evidence="4 7">Z24</strain>
    </source>
</reference>
<evidence type="ECO:0000313" key="7">
    <source>
        <dbReference type="Proteomes" id="UP000278036"/>
    </source>
</evidence>
<sequence>MKAHIVNRLLLVEDESLVRMVAREVFQDDGFEVLEAETGDEAIQMLDDLDHVDIVVTDVRMPGRHDGVDVALHARLRFPRVPVIVATGYATNIRDRLRQFDPSAVLVEKPYRLDRLAELARALSGSPQNNQ</sequence>
<evidence type="ECO:0000313" key="5">
    <source>
        <dbReference type="EMBL" id="RMI15178.1"/>
    </source>
</evidence>
<dbReference type="PANTHER" id="PTHR44591">
    <property type="entry name" value="STRESS RESPONSE REGULATOR PROTEIN 1"/>
    <property type="match status" value="1"/>
</dbReference>
<gene>
    <name evidence="4" type="ORF">D6Z83_22925</name>
    <name evidence="5" type="ORF">EBE87_26875</name>
</gene>
<evidence type="ECO:0000256" key="1">
    <source>
        <dbReference type="ARBA" id="ARBA00022553"/>
    </source>
</evidence>
<evidence type="ECO:0000259" key="3">
    <source>
        <dbReference type="PROSITE" id="PS50110"/>
    </source>
</evidence>
<dbReference type="AlphaFoldDB" id="A0A3A9J8I0"/>
<keyword evidence="1 2" id="KW-0597">Phosphoprotein</keyword>
<evidence type="ECO:0000256" key="2">
    <source>
        <dbReference type="PROSITE-ProRule" id="PRU00169"/>
    </source>
</evidence>
<dbReference type="Proteomes" id="UP000274097">
    <property type="component" value="Unassembled WGS sequence"/>
</dbReference>
<dbReference type="EMBL" id="RAQU01000213">
    <property type="protein sequence ID" value="RKK01841.1"/>
    <property type="molecule type" value="Genomic_DNA"/>
</dbReference>
<feature type="domain" description="Response regulatory" evidence="3">
    <location>
        <begin position="8"/>
        <end position="124"/>
    </location>
</feature>
<protein>
    <submittedName>
        <fullName evidence="4">Response regulator</fullName>
    </submittedName>
</protein>
<dbReference type="Proteomes" id="UP000278036">
    <property type="component" value="Unassembled WGS sequence"/>
</dbReference>
<dbReference type="InParanoid" id="A0A3A9J8I0"/>
<organism evidence="4 7">
    <name type="scientific">Teichococcus wenyumeiae</name>
    <dbReference type="NCBI Taxonomy" id="2478470"/>
    <lineage>
        <taxon>Bacteria</taxon>
        <taxon>Pseudomonadati</taxon>
        <taxon>Pseudomonadota</taxon>
        <taxon>Alphaproteobacteria</taxon>
        <taxon>Acetobacterales</taxon>
        <taxon>Roseomonadaceae</taxon>
        <taxon>Roseomonas</taxon>
    </lineage>
</organism>
<dbReference type="PANTHER" id="PTHR44591:SF21">
    <property type="entry name" value="TWO-COMPONENT RESPONSE REGULATOR"/>
    <property type="match status" value="1"/>
</dbReference>
<dbReference type="InterPro" id="IPR001789">
    <property type="entry name" value="Sig_transdc_resp-reg_receiver"/>
</dbReference>
<dbReference type="SUPFAM" id="SSF52172">
    <property type="entry name" value="CheY-like"/>
    <property type="match status" value="1"/>
</dbReference>
<evidence type="ECO:0000313" key="6">
    <source>
        <dbReference type="Proteomes" id="UP000274097"/>
    </source>
</evidence>
<evidence type="ECO:0000313" key="4">
    <source>
        <dbReference type="EMBL" id="RKK01841.1"/>
    </source>
</evidence>
<dbReference type="InterPro" id="IPR050595">
    <property type="entry name" value="Bact_response_regulator"/>
</dbReference>
<dbReference type="GO" id="GO:0000160">
    <property type="term" value="P:phosphorelay signal transduction system"/>
    <property type="evidence" value="ECO:0007669"/>
    <property type="project" value="InterPro"/>
</dbReference>
<comment type="caution">
    <text evidence="4">The sequence shown here is derived from an EMBL/GenBank/DDBJ whole genome shotgun (WGS) entry which is preliminary data.</text>
</comment>
<dbReference type="Pfam" id="PF00072">
    <property type="entry name" value="Response_reg"/>
    <property type="match status" value="1"/>
</dbReference>
<dbReference type="SMART" id="SM00448">
    <property type="entry name" value="REC"/>
    <property type="match status" value="1"/>
</dbReference>
<dbReference type="InterPro" id="IPR011006">
    <property type="entry name" value="CheY-like_superfamily"/>
</dbReference>
<accession>A0A3A9J8I0</accession>
<dbReference type="PROSITE" id="PS50110">
    <property type="entry name" value="RESPONSE_REGULATORY"/>
    <property type="match status" value="1"/>
</dbReference>
<dbReference type="EMBL" id="RFLX01000075">
    <property type="protein sequence ID" value="RMI15178.1"/>
    <property type="molecule type" value="Genomic_DNA"/>
</dbReference>
<dbReference type="Gene3D" id="3.40.50.2300">
    <property type="match status" value="1"/>
</dbReference>
<name>A0A3A9J8I0_9PROT</name>
<feature type="modified residue" description="4-aspartylphosphate" evidence="2">
    <location>
        <position position="58"/>
    </location>
</feature>
<proteinExistence type="predicted"/>